<accession>A0ABS6WQ97</accession>
<dbReference type="InterPro" id="IPR002173">
    <property type="entry name" value="Carboh/pur_kinase_PfkB_CS"/>
</dbReference>
<gene>
    <name evidence="4" type="ORF">KY465_09720</name>
</gene>
<evidence type="ECO:0000256" key="2">
    <source>
        <dbReference type="ARBA" id="ARBA00022777"/>
    </source>
</evidence>
<feature type="domain" description="Carbohydrate kinase PfkB" evidence="3">
    <location>
        <begin position="11"/>
        <end position="296"/>
    </location>
</feature>
<dbReference type="EMBL" id="JAHWQX010000002">
    <property type="protein sequence ID" value="MBW3097557.1"/>
    <property type="molecule type" value="Genomic_DNA"/>
</dbReference>
<evidence type="ECO:0000313" key="5">
    <source>
        <dbReference type="Proteomes" id="UP001430804"/>
    </source>
</evidence>
<reference evidence="4" key="1">
    <citation type="submission" date="2021-07" db="EMBL/GenBank/DDBJ databases">
        <title>Pseudohoeflea marina sp. nov. a polyhydroxyalcanoate-producing bacterium.</title>
        <authorList>
            <person name="Zheng W."/>
            <person name="Yu S."/>
            <person name="Huang Y."/>
        </authorList>
    </citation>
    <scope>NUCLEOTIDE SEQUENCE</scope>
    <source>
        <strain evidence="4">DP4N28-3</strain>
    </source>
</reference>
<dbReference type="GO" id="GO:0016301">
    <property type="term" value="F:kinase activity"/>
    <property type="evidence" value="ECO:0007669"/>
    <property type="project" value="UniProtKB-KW"/>
</dbReference>
<sequence length="302" mass="31822">MAEPALLVTGNVNVDLVLGEIDGWPQIGTEIEVDRAETRAGGSAGNTALALCGLGVPHRLISSVGTDSYGDWLKAAFDDAMCDWIKDPGATTVTVGIVHKGGDRAFFTTPGHLQTMRAGDVIARLPAAPHARSMALISGGFLMPDIIEGSDRLIGAMKQRGWRVAIDPGWPPAGWTETMRAKMLGWLGQCDMALINEDELHGLLQATPTTGGGLDALVARLPAGPLHVIKQGAEGASVWREGRRVASARSPEVSVIDTVGAGDTFNAALLARLTENDDLAVALEAGVQTAARAITSYPRRYR</sequence>
<keyword evidence="1" id="KW-0808">Transferase</keyword>
<organism evidence="4 5">
    <name type="scientific">Pseudohoeflea coraliihabitans</name>
    <dbReference type="NCBI Taxonomy" id="2860393"/>
    <lineage>
        <taxon>Bacteria</taxon>
        <taxon>Pseudomonadati</taxon>
        <taxon>Pseudomonadota</taxon>
        <taxon>Alphaproteobacteria</taxon>
        <taxon>Hyphomicrobiales</taxon>
        <taxon>Rhizobiaceae</taxon>
        <taxon>Pseudohoeflea</taxon>
    </lineage>
</organism>
<keyword evidence="5" id="KW-1185">Reference proteome</keyword>
<keyword evidence="2 4" id="KW-0418">Kinase</keyword>
<dbReference type="PROSITE" id="PS00584">
    <property type="entry name" value="PFKB_KINASES_2"/>
    <property type="match status" value="1"/>
</dbReference>
<dbReference type="RefSeq" id="WP_219201457.1">
    <property type="nucleotide sequence ID" value="NZ_JAHWQX010000002.1"/>
</dbReference>
<comment type="caution">
    <text evidence="4">The sequence shown here is derived from an EMBL/GenBank/DDBJ whole genome shotgun (WGS) entry which is preliminary data.</text>
</comment>
<evidence type="ECO:0000313" key="4">
    <source>
        <dbReference type="EMBL" id="MBW3097557.1"/>
    </source>
</evidence>
<dbReference type="InterPro" id="IPR011611">
    <property type="entry name" value="PfkB_dom"/>
</dbReference>
<evidence type="ECO:0000256" key="1">
    <source>
        <dbReference type="ARBA" id="ARBA00022679"/>
    </source>
</evidence>
<dbReference type="Pfam" id="PF00294">
    <property type="entry name" value="PfkB"/>
    <property type="match status" value="1"/>
</dbReference>
<proteinExistence type="predicted"/>
<evidence type="ECO:0000259" key="3">
    <source>
        <dbReference type="Pfam" id="PF00294"/>
    </source>
</evidence>
<dbReference type="PANTHER" id="PTHR10584">
    <property type="entry name" value="SUGAR KINASE"/>
    <property type="match status" value="1"/>
</dbReference>
<protein>
    <submittedName>
        <fullName evidence="4">Carbohydrate kinase family protein</fullName>
    </submittedName>
</protein>
<dbReference type="PANTHER" id="PTHR10584:SF166">
    <property type="entry name" value="RIBOKINASE"/>
    <property type="match status" value="1"/>
</dbReference>
<name>A0ABS6WQ97_9HYPH</name>
<dbReference type="Proteomes" id="UP001430804">
    <property type="component" value="Unassembled WGS sequence"/>
</dbReference>